<dbReference type="Proteomes" id="UP000663829">
    <property type="component" value="Unassembled WGS sequence"/>
</dbReference>
<name>A0A816CUF7_9BILA</name>
<comment type="caution">
    <text evidence="2">The sequence shown here is derived from an EMBL/GenBank/DDBJ whole genome shotgun (WGS) entry which is preliminary data.</text>
</comment>
<evidence type="ECO:0000313" key="3">
    <source>
        <dbReference type="EMBL" id="CAF4523823.1"/>
    </source>
</evidence>
<evidence type="ECO:0000313" key="2">
    <source>
        <dbReference type="EMBL" id="CAF1627876.1"/>
    </source>
</evidence>
<dbReference type="EMBL" id="CAJOBC010110330">
    <property type="protein sequence ID" value="CAF4523823.1"/>
    <property type="molecule type" value="Genomic_DNA"/>
</dbReference>
<evidence type="ECO:0000313" key="4">
    <source>
        <dbReference type="Proteomes" id="UP000663829"/>
    </source>
</evidence>
<organism evidence="2 4">
    <name type="scientific">Didymodactylos carnosus</name>
    <dbReference type="NCBI Taxonomy" id="1234261"/>
    <lineage>
        <taxon>Eukaryota</taxon>
        <taxon>Metazoa</taxon>
        <taxon>Spiralia</taxon>
        <taxon>Gnathifera</taxon>
        <taxon>Rotifera</taxon>
        <taxon>Eurotatoria</taxon>
        <taxon>Bdelloidea</taxon>
        <taxon>Philodinida</taxon>
        <taxon>Philodinidae</taxon>
        <taxon>Didymodactylos</taxon>
    </lineage>
</organism>
<sequence>MSREHDADEYYTSKSSHWIKDSRKDSSLLTTSLFSISPSEIPWPPGSETWDNKPKQQRQTFKSQSLSLAERLSESQSMNATDYRTSYNSNSSQFDAQATTTQLVLSASTEFVLAESGCSDTTGFNTHCDSGSLPYEAATTNFSHFGPPGSEIWEDQPKEQRGAFKRASLSEALTPSSSETATGFFHDTVLPMTLTKVNETSP</sequence>
<gene>
    <name evidence="2" type="ORF">GPM918_LOCUS44164</name>
    <name evidence="3" type="ORF">SRO942_LOCUS45900</name>
</gene>
<protein>
    <submittedName>
        <fullName evidence="2">Uncharacterized protein</fullName>
    </submittedName>
</protein>
<proteinExistence type="predicted"/>
<feature type="region of interest" description="Disordered" evidence="1">
    <location>
        <begin position="1"/>
        <end position="25"/>
    </location>
</feature>
<dbReference type="AlphaFoldDB" id="A0A816CUF7"/>
<accession>A0A816CUF7</accession>
<evidence type="ECO:0000256" key="1">
    <source>
        <dbReference type="SAM" id="MobiDB-lite"/>
    </source>
</evidence>
<dbReference type="EMBL" id="CAJNOQ010042701">
    <property type="protein sequence ID" value="CAF1627876.1"/>
    <property type="molecule type" value="Genomic_DNA"/>
</dbReference>
<keyword evidence="4" id="KW-1185">Reference proteome</keyword>
<dbReference type="Proteomes" id="UP000681722">
    <property type="component" value="Unassembled WGS sequence"/>
</dbReference>
<reference evidence="2" key="1">
    <citation type="submission" date="2021-02" db="EMBL/GenBank/DDBJ databases">
        <authorList>
            <person name="Nowell W R."/>
        </authorList>
    </citation>
    <scope>NUCLEOTIDE SEQUENCE</scope>
</reference>